<dbReference type="RefSeq" id="WP_313976027.1">
    <property type="nucleotide sequence ID" value="NZ_JASJOS010000002.1"/>
</dbReference>
<evidence type="ECO:0000256" key="18">
    <source>
        <dbReference type="SAM" id="Coils"/>
    </source>
</evidence>
<protein>
    <recommendedName>
        <fullName evidence="15">Sensory/regulatory protein RpfC</fullName>
        <ecNumber evidence="3">2.7.13.3</ecNumber>
    </recommendedName>
</protein>
<dbReference type="PANTHER" id="PTHR45339:SF1">
    <property type="entry name" value="HYBRID SIGNAL TRANSDUCTION HISTIDINE KINASE J"/>
    <property type="match status" value="1"/>
</dbReference>
<dbReference type="SMART" id="SM00388">
    <property type="entry name" value="HisKA"/>
    <property type="match status" value="1"/>
</dbReference>
<evidence type="ECO:0000256" key="17">
    <source>
        <dbReference type="PROSITE-ProRule" id="PRU00169"/>
    </source>
</evidence>
<dbReference type="SUPFAM" id="SSF55874">
    <property type="entry name" value="ATPase domain of HSP90 chaperone/DNA topoisomerase II/histidine kinase"/>
    <property type="match status" value="1"/>
</dbReference>
<dbReference type="InterPro" id="IPR003594">
    <property type="entry name" value="HATPase_dom"/>
</dbReference>
<dbReference type="Gene3D" id="1.20.120.160">
    <property type="entry name" value="HPT domain"/>
    <property type="match status" value="1"/>
</dbReference>
<dbReference type="Proteomes" id="UP001241110">
    <property type="component" value="Unassembled WGS sequence"/>
</dbReference>
<dbReference type="CDD" id="cd17546">
    <property type="entry name" value="REC_hyHK_CKI1_RcsC-like"/>
    <property type="match status" value="1"/>
</dbReference>
<organism evidence="24 25">
    <name type="scientific">Xanthocytophaga flava</name>
    <dbReference type="NCBI Taxonomy" id="3048013"/>
    <lineage>
        <taxon>Bacteria</taxon>
        <taxon>Pseudomonadati</taxon>
        <taxon>Bacteroidota</taxon>
        <taxon>Cytophagia</taxon>
        <taxon>Cytophagales</taxon>
        <taxon>Rhodocytophagaceae</taxon>
        <taxon>Xanthocytophaga</taxon>
    </lineage>
</organism>
<dbReference type="Gene3D" id="3.40.50.2300">
    <property type="match status" value="1"/>
</dbReference>
<evidence type="ECO:0000259" key="22">
    <source>
        <dbReference type="PROSITE" id="PS50113"/>
    </source>
</evidence>
<evidence type="ECO:0000259" key="20">
    <source>
        <dbReference type="PROSITE" id="PS50110"/>
    </source>
</evidence>
<comment type="subcellular location">
    <subcellularLocation>
        <location evidence="2">Cell membrane</location>
        <topology evidence="2">Multi-pass membrane protein</topology>
    </subcellularLocation>
</comment>
<evidence type="ECO:0000256" key="7">
    <source>
        <dbReference type="ARBA" id="ARBA00022692"/>
    </source>
</evidence>
<feature type="domain" description="HPt" evidence="23">
    <location>
        <begin position="850"/>
        <end position="947"/>
    </location>
</feature>
<evidence type="ECO:0000256" key="15">
    <source>
        <dbReference type="ARBA" id="ARBA00068150"/>
    </source>
</evidence>
<comment type="subunit">
    <text evidence="14">At low DSF concentrations, interacts with RpfF.</text>
</comment>
<keyword evidence="7" id="KW-0812">Transmembrane</keyword>
<dbReference type="PANTHER" id="PTHR45339">
    <property type="entry name" value="HYBRID SIGNAL TRANSDUCTION HISTIDINE KINASE J"/>
    <property type="match status" value="1"/>
</dbReference>
<feature type="coiled-coil region" evidence="18">
    <location>
        <begin position="15"/>
        <end position="70"/>
    </location>
</feature>
<evidence type="ECO:0000256" key="9">
    <source>
        <dbReference type="ARBA" id="ARBA00022777"/>
    </source>
</evidence>
<evidence type="ECO:0000256" key="6">
    <source>
        <dbReference type="ARBA" id="ARBA00022679"/>
    </source>
</evidence>
<feature type="domain" description="PAC" evidence="22">
    <location>
        <begin position="385"/>
        <end position="437"/>
    </location>
</feature>
<dbReference type="CDD" id="cd16922">
    <property type="entry name" value="HATPase_EvgS-ArcB-TorS-like"/>
    <property type="match status" value="1"/>
</dbReference>
<keyword evidence="9" id="KW-0418">Kinase</keyword>
<dbReference type="CDD" id="cd00130">
    <property type="entry name" value="PAS"/>
    <property type="match status" value="1"/>
</dbReference>
<dbReference type="InterPro" id="IPR004358">
    <property type="entry name" value="Sig_transdc_His_kin-like_C"/>
</dbReference>
<feature type="domain" description="PAS" evidence="21">
    <location>
        <begin position="312"/>
        <end position="356"/>
    </location>
</feature>
<keyword evidence="4" id="KW-1003">Cell membrane</keyword>
<dbReference type="InterPro" id="IPR036641">
    <property type="entry name" value="HPT_dom_sf"/>
</dbReference>
<name>A0AAE3QJA3_9BACT</name>
<dbReference type="SUPFAM" id="SSF52172">
    <property type="entry name" value="CheY-like"/>
    <property type="match status" value="1"/>
</dbReference>
<evidence type="ECO:0000256" key="11">
    <source>
        <dbReference type="ARBA" id="ARBA00022989"/>
    </source>
</evidence>
<evidence type="ECO:0000256" key="14">
    <source>
        <dbReference type="ARBA" id="ARBA00064003"/>
    </source>
</evidence>
<dbReference type="FunFam" id="1.10.287.130:FF:000002">
    <property type="entry name" value="Two-component osmosensing histidine kinase"/>
    <property type="match status" value="1"/>
</dbReference>
<keyword evidence="6" id="KW-0808">Transferase</keyword>
<dbReference type="PROSITE" id="PS50113">
    <property type="entry name" value="PAC"/>
    <property type="match status" value="1"/>
</dbReference>
<dbReference type="Pfam" id="PF00072">
    <property type="entry name" value="Response_reg"/>
    <property type="match status" value="1"/>
</dbReference>
<evidence type="ECO:0000259" key="23">
    <source>
        <dbReference type="PROSITE" id="PS50894"/>
    </source>
</evidence>
<feature type="domain" description="Histidine kinase" evidence="19">
    <location>
        <begin position="455"/>
        <end position="676"/>
    </location>
</feature>
<evidence type="ECO:0000256" key="13">
    <source>
        <dbReference type="ARBA" id="ARBA00023136"/>
    </source>
</evidence>
<keyword evidence="18" id="KW-0175">Coiled coil</keyword>
<dbReference type="EC" id="2.7.13.3" evidence="3"/>
<keyword evidence="10 24" id="KW-0067">ATP-binding</keyword>
<evidence type="ECO:0000313" key="24">
    <source>
        <dbReference type="EMBL" id="MDJ1479661.1"/>
    </source>
</evidence>
<dbReference type="GO" id="GO:0005886">
    <property type="term" value="C:plasma membrane"/>
    <property type="evidence" value="ECO:0007669"/>
    <property type="project" value="UniProtKB-SubCell"/>
</dbReference>
<dbReference type="InterPro" id="IPR036890">
    <property type="entry name" value="HATPase_C_sf"/>
</dbReference>
<reference evidence="24" key="1">
    <citation type="submission" date="2023-05" db="EMBL/GenBank/DDBJ databases">
        <authorList>
            <person name="Zhang X."/>
        </authorList>
    </citation>
    <scope>NUCLEOTIDE SEQUENCE</scope>
    <source>
        <strain evidence="24">YF14B1</strain>
    </source>
</reference>
<dbReference type="InterPro" id="IPR000700">
    <property type="entry name" value="PAS-assoc_C"/>
</dbReference>
<evidence type="ECO:0000259" key="19">
    <source>
        <dbReference type="PROSITE" id="PS50109"/>
    </source>
</evidence>
<dbReference type="PROSITE" id="PS50112">
    <property type="entry name" value="PAS"/>
    <property type="match status" value="1"/>
</dbReference>
<gene>
    <name evidence="24" type="ORF">QNI16_04135</name>
</gene>
<evidence type="ECO:0000259" key="21">
    <source>
        <dbReference type="PROSITE" id="PS50112"/>
    </source>
</evidence>
<comment type="caution">
    <text evidence="24">The sequence shown here is derived from an EMBL/GenBank/DDBJ whole genome shotgun (WGS) entry which is preliminary data.</text>
</comment>
<dbReference type="SUPFAM" id="SSF47384">
    <property type="entry name" value="Homodimeric domain of signal transducing histidine kinase"/>
    <property type="match status" value="1"/>
</dbReference>
<evidence type="ECO:0000256" key="5">
    <source>
        <dbReference type="ARBA" id="ARBA00022553"/>
    </source>
</evidence>
<dbReference type="PRINTS" id="PR00344">
    <property type="entry name" value="BCTRLSENSOR"/>
</dbReference>
<feature type="modified residue" description="4-aspartylphosphate" evidence="17">
    <location>
        <position position="748"/>
    </location>
</feature>
<dbReference type="CDD" id="cd00082">
    <property type="entry name" value="HisKA"/>
    <property type="match status" value="1"/>
</dbReference>
<dbReference type="GO" id="GO:0005524">
    <property type="term" value="F:ATP binding"/>
    <property type="evidence" value="ECO:0007669"/>
    <property type="project" value="UniProtKB-KW"/>
</dbReference>
<dbReference type="Pfam" id="PF13188">
    <property type="entry name" value="PAS_8"/>
    <property type="match status" value="1"/>
</dbReference>
<dbReference type="AlphaFoldDB" id="A0AAE3QJA3"/>
<sequence length="950" mass="108481">MAKKLTITGIYMNPEVELQKKIVALEQQLEKAKREKKGLEKELEGKNYFLKLFQEQLKEVDRLMEEKVDKRTLHLQSYANLVLEKPDPVFRISFVGKLLFCNEAITKIGQEITMYTHKLNFDTFLQKIAELVEAQQTNVEIEVKTQNAYYSFVCVPIFKENYINVYGRDITTRKKVEQELNNTANRLTTLITNIRSGILVEDNNRKIVFTNQLYCDYFNIPIAAEQLVGADCSTSAQQSKHLFKDPEGFALRVDQLLQDRQVVLHEEVAMADGRFFERDFIPIFDGFDYAGHLWKYEDITERKKNQFLLQRSEEKYRQIIENMNLGLMEVDINAIIQYSNLSFCNMLGYTQEEVTGVKAGHILAPGLTKEKESEIREKRLAGISDIYEMEVQTKEGEPLWLLGSGGPLYDSQKQVVGTTGIFLDITRQKSMEADLREAISKAEESSRAKEIFLANMSHEIRTPMNAILGMSRLLHKTPLNEQQISFLKAITTSAENLLVIINDILDFSKIEAGKMQVEHVGFEIQETLRQVVEVLSYKAEEKGLLLRTHIHPKVAAVLRGDPYRLNQIFLNLVGNAVKFTNEGHIDIYADVKFETPQMQVIEFKVTDTGIGIDMEKMAHIFDSFTQADNSITRKFGGTGLGLSISKRLIELMGGSMEVISEKDKGTNMTFTLGFDIGNSSDIVKNDIPQNDEYILKGSKILLVEDNEFNRFLATTILTNYGAIVTEAINGAEAVRICALQNFDLILMDIQMPEMNGYEATEYIRKSLQKTLPIIALTSNAIKGEKEKCLSLGMNDYMSKPFEEKTFILCCASWLGKKYENLKKENFLNIPQASYQKLYNLSILKEFSRGDQSFVQKMVNIFQDTSTEALVQLREYQQAENWTAIGSLAHKMKASIDNMGIQSLKNEIREIETLGKGDIQQLDINRLNELINYVEEVINQVLHSLKEEELV</sequence>
<keyword evidence="13" id="KW-0472">Membrane</keyword>
<keyword evidence="12" id="KW-0902">Two-component regulatory system</keyword>
<dbReference type="Pfam" id="PF01627">
    <property type="entry name" value="Hpt"/>
    <property type="match status" value="1"/>
</dbReference>
<dbReference type="InterPro" id="IPR003661">
    <property type="entry name" value="HisK_dim/P_dom"/>
</dbReference>
<dbReference type="SMART" id="SM00086">
    <property type="entry name" value="PAC"/>
    <property type="match status" value="1"/>
</dbReference>
<evidence type="ECO:0000256" key="1">
    <source>
        <dbReference type="ARBA" id="ARBA00000085"/>
    </source>
</evidence>
<feature type="domain" description="Response regulatory" evidence="20">
    <location>
        <begin position="699"/>
        <end position="814"/>
    </location>
</feature>
<dbReference type="NCBIfam" id="TIGR00229">
    <property type="entry name" value="sensory_box"/>
    <property type="match status" value="1"/>
</dbReference>
<evidence type="ECO:0000256" key="16">
    <source>
        <dbReference type="PROSITE-ProRule" id="PRU00110"/>
    </source>
</evidence>
<keyword evidence="11" id="KW-1133">Transmembrane helix</keyword>
<dbReference type="Gene3D" id="1.10.287.130">
    <property type="match status" value="1"/>
</dbReference>
<comment type="catalytic activity">
    <reaction evidence="1">
        <text>ATP + protein L-histidine = ADP + protein N-phospho-L-histidine.</text>
        <dbReference type="EC" id="2.7.13.3"/>
    </reaction>
</comment>
<dbReference type="InterPro" id="IPR001789">
    <property type="entry name" value="Sig_transdc_resp-reg_receiver"/>
</dbReference>
<evidence type="ECO:0000256" key="2">
    <source>
        <dbReference type="ARBA" id="ARBA00004651"/>
    </source>
</evidence>
<feature type="modified residue" description="Phosphohistidine" evidence="16">
    <location>
        <position position="889"/>
    </location>
</feature>
<evidence type="ECO:0000256" key="4">
    <source>
        <dbReference type="ARBA" id="ARBA00022475"/>
    </source>
</evidence>
<evidence type="ECO:0000313" key="25">
    <source>
        <dbReference type="Proteomes" id="UP001241110"/>
    </source>
</evidence>
<keyword evidence="8" id="KW-0547">Nucleotide-binding</keyword>
<proteinExistence type="predicted"/>
<evidence type="ECO:0000256" key="10">
    <source>
        <dbReference type="ARBA" id="ARBA00022840"/>
    </source>
</evidence>
<dbReference type="SMART" id="SM00387">
    <property type="entry name" value="HATPase_c"/>
    <property type="match status" value="1"/>
</dbReference>
<dbReference type="PROSITE" id="PS50894">
    <property type="entry name" value="HPT"/>
    <property type="match status" value="1"/>
</dbReference>
<dbReference type="InterPro" id="IPR036097">
    <property type="entry name" value="HisK_dim/P_sf"/>
</dbReference>
<dbReference type="InterPro" id="IPR008207">
    <property type="entry name" value="Sig_transdc_His_kin_Hpt_dom"/>
</dbReference>
<dbReference type="PROSITE" id="PS50109">
    <property type="entry name" value="HIS_KIN"/>
    <property type="match status" value="1"/>
</dbReference>
<accession>A0AAE3QJA3</accession>
<dbReference type="Pfam" id="PF13426">
    <property type="entry name" value="PAS_9"/>
    <property type="match status" value="1"/>
</dbReference>
<dbReference type="PROSITE" id="PS50110">
    <property type="entry name" value="RESPONSE_REGULATORY"/>
    <property type="match status" value="1"/>
</dbReference>
<dbReference type="Gene3D" id="3.30.565.10">
    <property type="entry name" value="Histidine kinase-like ATPase, C-terminal domain"/>
    <property type="match status" value="1"/>
</dbReference>
<dbReference type="SMART" id="SM00448">
    <property type="entry name" value="REC"/>
    <property type="match status" value="1"/>
</dbReference>
<dbReference type="Pfam" id="PF00512">
    <property type="entry name" value="HisKA"/>
    <property type="match status" value="1"/>
</dbReference>
<dbReference type="InterPro" id="IPR005467">
    <property type="entry name" value="His_kinase_dom"/>
</dbReference>
<keyword evidence="5 17" id="KW-0597">Phosphoprotein</keyword>
<dbReference type="InterPro" id="IPR011006">
    <property type="entry name" value="CheY-like_superfamily"/>
</dbReference>
<dbReference type="EMBL" id="JASJOS010000002">
    <property type="protein sequence ID" value="MDJ1479661.1"/>
    <property type="molecule type" value="Genomic_DNA"/>
</dbReference>
<evidence type="ECO:0000256" key="3">
    <source>
        <dbReference type="ARBA" id="ARBA00012438"/>
    </source>
</evidence>
<evidence type="ECO:0000256" key="8">
    <source>
        <dbReference type="ARBA" id="ARBA00022741"/>
    </source>
</evidence>
<dbReference type="InterPro" id="IPR000014">
    <property type="entry name" value="PAS"/>
</dbReference>
<dbReference type="Pfam" id="PF02518">
    <property type="entry name" value="HATPase_c"/>
    <property type="match status" value="1"/>
</dbReference>
<dbReference type="SUPFAM" id="SSF55785">
    <property type="entry name" value="PYP-like sensor domain (PAS domain)"/>
    <property type="match status" value="3"/>
</dbReference>
<dbReference type="InterPro" id="IPR001610">
    <property type="entry name" value="PAC"/>
</dbReference>
<dbReference type="FunFam" id="3.30.565.10:FF:000010">
    <property type="entry name" value="Sensor histidine kinase RcsC"/>
    <property type="match status" value="1"/>
</dbReference>
<evidence type="ECO:0000256" key="12">
    <source>
        <dbReference type="ARBA" id="ARBA00023012"/>
    </source>
</evidence>
<dbReference type="InterPro" id="IPR035965">
    <property type="entry name" value="PAS-like_dom_sf"/>
</dbReference>
<dbReference type="SUPFAM" id="SSF47226">
    <property type="entry name" value="Histidine-containing phosphotransfer domain, HPT domain"/>
    <property type="match status" value="1"/>
</dbReference>
<dbReference type="GO" id="GO:0000155">
    <property type="term" value="F:phosphorelay sensor kinase activity"/>
    <property type="evidence" value="ECO:0007669"/>
    <property type="project" value="InterPro"/>
</dbReference>
<dbReference type="Gene3D" id="3.30.450.20">
    <property type="entry name" value="PAS domain"/>
    <property type="match status" value="3"/>
</dbReference>
<dbReference type="SMART" id="SM00091">
    <property type="entry name" value="PAS"/>
    <property type="match status" value="3"/>
</dbReference>